<dbReference type="GO" id="GO:0005739">
    <property type="term" value="C:mitochondrion"/>
    <property type="evidence" value="ECO:0007669"/>
    <property type="project" value="InterPro"/>
</dbReference>
<gene>
    <name evidence="2" type="ORF">AGLY_012966</name>
</gene>
<dbReference type="SUPFAM" id="SSF46984">
    <property type="entry name" value="Smac/diablo"/>
    <property type="match status" value="1"/>
</dbReference>
<dbReference type="Gene3D" id="1.20.58.70">
    <property type="match status" value="1"/>
</dbReference>
<dbReference type="AlphaFoldDB" id="A0A6G0T9I5"/>
<feature type="coiled-coil region" evidence="1">
    <location>
        <begin position="156"/>
        <end position="183"/>
    </location>
</feature>
<keyword evidence="3" id="KW-1185">Reference proteome</keyword>
<dbReference type="EMBL" id="VYZN01000053">
    <property type="protein sequence ID" value="KAE9527268.1"/>
    <property type="molecule type" value="Genomic_DNA"/>
</dbReference>
<evidence type="ECO:0000256" key="1">
    <source>
        <dbReference type="SAM" id="Coils"/>
    </source>
</evidence>
<keyword evidence="1" id="KW-0175">Coiled coil</keyword>
<comment type="caution">
    <text evidence="2">The sequence shown here is derived from an EMBL/GenBank/DDBJ whole genome shotgun (WGS) entry which is preliminary data.</text>
</comment>
<proteinExistence type="predicted"/>
<accession>A0A6G0T9I5</accession>
<evidence type="ECO:0000313" key="3">
    <source>
        <dbReference type="Proteomes" id="UP000475862"/>
    </source>
</evidence>
<evidence type="ECO:0008006" key="4">
    <source>
        <dbReference type="Google" id="ProtNLM"/>
    </source>
</evidence>
<dbReference type="OrthoDB" id="6153032at2759"/>
<dbReference type="GO" id="GO:0006915">
    <property type="term" value="P:apoptotic process"/>
    <property type="evidence" value="ECO:0007669"/>
    <property type="project" value="InterPro"/>
</dbReference>
<dbReference type="Proteomes" id="UP000475862">
    <property type="component" value="Unassembled WGS sequence"/>
</dbReference>
<name>A0A6G0T9I5_APHGL</name>
<protein>
    <recommendedName>
        <fullName evidence="4">Diablo homolog, mitochondrial</fullName>
    </recommendedName>
</protein>
<evidence type="ECO:0000313" key="2">
    <source>
        <dbReference type="EMBL" id="KAE9527268.1"/>
    </source>
</evidence>
<dbReference type="InterPro" id="IPR009062">
    <property type="entry name" value="Smac/DIABLO-like_sf"/>
</dbReference>
<reference evidence="2 3" key="1">
    <citation type="submission" date="2019-08" db="EMBL/GenBank/DDBJ databases">
        <title>The genome of the soybean aphid Biotype 1, its phylome, world population structure and adaptation to the North American continent.</title>
        <authorList>
            <person name="Giordano R."/>
            <person name="Donthu R.K."/>
            <person name="Hernandez A.G."/>
            <person name="Wright C.L."/>
            <person name="Zimin A.V."/>
        </authorList>
    </citation>
    <scope>NUCLEOTIDE SEQUENCE [LARGE SCALE GENOMIC DNA]</scope>
    <source>
        <tissue evidence="2">Whole aphids</tissue>
    </source>
</reference>
<organism evidence="2 3">
    <name type="scientific">Aphis glycines</name>
    <name type="common">Soybean aphid</name>
    <dbReference type="NCBI Taxonomy" id="307491"/>
    <lineage>
        <taxon>Eukaryota</taxon>
        <taxon>Metazoa</taxon>
        <taxon>Ecdysozoa</taxon>
        <taxon>Arthropoda</taxon>
        <taxon>Hexapoda</taxon>
        <taxon>Insecta</taxon>
        <taxon>Pterygota</taxon>
        <taxon>Neoptera</taxon>
        <taxon>Paraneoptera</taxon>
        <taxon>Hemiptera</taxon>
        <taxon>Sternorrhyncha</taxon>
        <taxon>Aphidomorpha</taxon>
        <taxon>Aphidoidea</taxon>
        <taxon>Aphididae</taxon>
        <taxon>Aphidini</taxon>
        <taxon>Aphis</taxon>
        <taxon>Aphis</taxon>
    </lineage>
</organism>
<sequence length="219" mass="24961">MNKCSRLISWRRLALGVAYCQTKATDPDKVEQPIVIQLNQITEQLTHKYLLQQTCTISVNSSCQMITIAHVALVDASQKYKDVLIKSMDLLEPNDLFDDKLEDDFMESRYDIANAKSFYLDSISAMKCALQLGRSNALMAYTVEANTVLNSISEKLYSAEKEFQSCTEEIRKLEEKFTKLLADSIKTSKNKENLEEKNIKSLADFVKTSEDEDNVINYV</sequence>